<comment type="caution">
    <text evidence="1">The sequence shown here is derived from an EMBL/GenBank/DDBJ whole genome shotgun (WGS) entry which is preliminary data.</text>
</comment>
<dbReference type="Proteomes" id="UP000250186">
    <property type="component" value="Unassembled WGS sequence"/>
</dbReference>
<reference evidence="1 2" key="1">
    <citation type="submission" date="2016-02" db="EMBL/GenBank/DDBJ databases">
        <title>Species-wide whole genome sequencing reveals diversity, host range in Lonsdalea quercina.</title>
        <authorList>
            <person name="Li Y."/>
        </authorList>
    </citation>
    <scope>NUCLEOTIDE SEQUENCE [LARGE SCALE GENOMIC DNA]</scope>
    <source>
        <strain evidence="1 2">CFCC 12721</strain>
    </source>
</reference>
<gene>
    <name evidence="1" type="ORF">AU492_00625</name>
</gene>
<proteinExistence type="predicted"/>
<evidence type="ECO:0008006" key="3">
    <source>
        <dbReference type="Google" id="ProtNLM"/>
    </source>
</evidence>
<protein>
    <recommendedName>
        <fullName evidence="3">Phage gp6-like head-tail connector protein</fullName>
    </recommendedName>
</protein>
<accession>A0ABX9EUG1</accession>
<evidence type="ECO:0000313" key="2">
    <source>
        <dbReference type="Proteomes" id="UP000250186"/>
    </source>
</evidence>
<evidence type="ECO:0000313" key="1">
    <source>
        <dbReference type="EMBL" id="RAT38313.1"/>
    </source>
</evidence>
<dbReference type="NCBIfam" id="TIGR01560">
    <property type="entry name" value="put_DNA_pack"/>
    <property type="match status" value="1"/>
</dbReference>
<dbReference type="CDD" id="cd08054">
    <property type="entry name" value="gp6"/>
    <property type="match status" value="1"/>
</dbReference>
<dbReference type="InterPro" id="IPR021146">
    <property type="entry name" value="Phage_gp6-like_head-tail"/>
</dbReference>
<dbReference type="EMBL" id="LUSW01000001">
    <property type="protein sequence ID" value="RAT38313.1"/>
    <property type="molecule type" value="Genomic_DNA"/>
</dbReference>
<dbReference type="Gene3D" id="1.10.3230.30">
    <property type="entry name" value="Phage gp6-like head-tail connector protein"/>
    <property type="match status" value="1"/>
</dbReference>
<keyword evidence="2" id="KW-1185">Reference proteome</keyword>
<organism evidence="1 2">
    <name type="scientific">Lonsdalea populi</name>
    <dbReference type="NCBI Taxonomy" id="1172565"/>
    <lineage>
        <taxon>Bacteria</taxon>
        <taxon>Pseudomonadati</taxon>
        <taxon>Pseudomonadota</taxon>
        <taxon>Gammaproteobacteria</taxon>
        <taxon>Enterobacterales</taxon>
        <taxon>Pectobacteriaceae</taxon>
        <taxon>Lonsdalea</taxon>
    </lineage>
</organism>
<dbReference type="RefSeq" id="WP_112092073.1">
    <property type="nucleotide sequence ID" value="NZ_LUSR01000001.1"/>
</dbReference>
<sequence>MILSLEEIKNQLRIDPDITDEDTLLVALGQAAEARTSTFLNRSLYASSDDVDPDDESALVVTADLRLAMLMLVTHFYENRSSVSNFENTPVPMSYEWIASPYRFIPL</sequence>
<name>A0ABX9EUG1_9GAMM</name>
<dbReference type="InterPro" id="IPR006450">
    <property type="entry name" value="Phage_HK97_gp6-like"/>
</dbReference>
<dbReference type="Pfam" id="PF05135">
    <property type="entry name" value="Phage_connect_1"/>
    <property type="match status" value="1"/>
</dbReference>